<sequence length="188" mass="22461">YKNVKQKNNKYLSKFILCKGNILLFIQETSAKLEKNIFTLKNIKSRILTETLEIIKNNEYLIYGANHSKNKLNHFDLAYRLQITKLLNEFNKRVANLKFSIYFDGFIKFKIIRQVLVDQNYKNLTILKELEEKINYFREQLSVLGIIYGKNDQFLFNNFENIFLNFLCNGRLKYVGLESEDKNKTLKY</sequence>
<accession>A0A059EXN3</accession>
<gene>
    <name evidence="1" type="ORF">H312_03002</name>
</gene>
<evidence type="ECO:0000313" key="2">
    <source>
        <dbReference type="Proteomes" id="UP000030655"/>
    </source>
</evidence>
<name>A0A059EXN3_9MICR</name>
<dbReference type="HOGENOM" id="CLU_1444209_0_0_1"/>
<dbReference type="VEuPathDB" id="MicrosporidiaDB:H312_03002"/>
<feature type="non-terminal residue" evidence="1">
    <location>
        <position position="1"/>
    </location>
</feature>
<reference evidence="2" key="1">
    <citation type="submission" date="2013-02" db="EMBL/GenBank/DDBJ databases">
        <authorList>
            <consortium name="The Broad Institute Genome Sequencing Platform"/>
            <person name="Cuomo C."/>
            <person name="Becnel J."/>
            <person name="Sanscrainte N."/>
            <person name="Walker B."/>
            <person name="Young S.K."/>
            <person name="Zeng Q."/>
            <person name="Gargeya S."/>
            <person name="Fitzgerald M."/>
            <person name="Haas B."/>
            <person name="Abouelleil A."/>
            <person name="Alvarado L."/>
            <person name="Arachchi H.M."/>
            <person name="Berlin A.M."/>
            <person name="Chapman S.B."/>
            <person name="Dewar J."/>
            <person name="Goldberg J."/>
            <person name="Griggs A."/>
            <person name="Gujja S."/>
            <person name="Hansen M."/>
            <person name="Howarth C."/>
            <person name="Imamovic A."/>
            <person name="Larimer J."/>
            <person name="McCowan C."/>
            <person name="Murphy C."/>
            <person name="Neiman D."/>
            <person name="Pearson M."/>
            <person name="Priest M."/>
            <person name="Roberts A."/>
            <person name="Saif S."/>
            <person name="Shea T."/>
            <person name="Sisk P."/>
            <person name="Sykes S."/>
            <person name="Wortman J."/>
            <person name="Nusbaum C."/>
            <person name="Birren B."/>
        </authorList>
    </citation>
    <scope>NUCLEOTIDE SEQUENCE [LARGE SCALE GENOMIC DNA]</scope>
    <source>
        <strain evidence="2">PRA339</strain>
    </source>
</reference>
<evidence type="ECO:0000313" key="1">
    <source>
        <dbReference type="EMBL" id="KCZ79607.1"/>
    </source>
</evidence>
<dbReference type="AlphaFoldDB" id="A0A059EXN3"/>
<dbReference type="EMBL" id="KK365249">
    <property type="protein sequence ID" value="KCZ79607.1"/>
    <property type="molecule type" value="Genomic_DNA"/>
</dbReference>
<dbReference type="Proteomes" id="UP000030655">
    <property type="component" value="Unassembled WGS sequence"/>
</dbReference>
<keyword evidence="2" id="KW-1185">Reference proteome</keyword>
<proteinExistence type="predicted"/>
<reference evidence="1 2" key="2">
    <citation type="submission" date="2014-03" db="EMBL/GenBank/DDBJ databases">
        <title>The Genome Sequence of Anncaliia algerae insect isolate PRA339.</title>
        <authorList>
            <consortium name="The Broad Institute Genome Sequencing Platform"/>
            <consortium name="The Broad Institute Genome Sequencing Center for Infectious Disease"/>
            <person name="Cuomo C."/>
            <person name="Becnel J."/>
            <person name="Sanscrainte N."/>
            <person name="Walker B."/>
            <person name="Young S.K."/>
            <person name="Zeng Q."/>
            <person name="Gargeya S."/>
            <person name="Fitzgerald M."/>
            <person name="Haas B."/>
            <person name="Abouelleil A."/>
            <person name="Alvarado L."/>
            <person name="Arachchi H.M."/>
            <person name="Berlin A.M."/>
            <person name="Chapman S.B."/>
            <person name="Dewar J."/>
            <person name="Goldberg J."/>
            <person name="Griggs A."/>
            <person name="Gujja S."/>
            <person name="Hansen M."/>
            <person name="Howarth C."/>
            <person name="Imamovic A."/>
            <person name="Larimer J."/>
            <person name="McCowan C."/>
            <person name="Murphy C."/>
            <person name="Neiman D."/>
            <person name="Pearson M."/>
            <person name="Priest M."/>
            <person name="Roberts A."/>
            <person name="Saif S."/>
            <person name="Shea T."/>
            <person name="Sisk P."/>
            <person name="Sykes S."/>
            <person name="Wortman J."/>
            <person name="Nusbaum C."/>
            <person name="Birren B."/>
        </authorList>
    </citation>
    <scope>NUCLEOTIDE SEQUENCE [LARGE SCALE GENOMIC DNA]</scope>
    <source>
        <strain evidence="1 2">PRA339</strain>
    </source>
</reference>
<organism evidence="1 2">
    <name type="scientific">Anncaliia algerae PRA339</name>
    <dbReference type="NCBI Taxonomy" id="1288291"/>
    <lineage>
        <taxon>Eukaryota</taxon>
        <taxon>Fungi</taxon>
        <taxon>Fungi incertae sedis</taxon>
        <taxon>Microsporidia</taxon>
        <taxon>Tubulinosematoidea</taxon>
        <taxon>Tubulinosematidae</taxon>
        <taxon>Anncaliia</taxon>
    </lineage>
</organism>
<protein>
    <submittedName>
        <fullName evidence="1">Uncharacterized protein</fullName>
    </submittedName>
</protein>